<sequence length="188" mass="20299">MAKPYHRENLRGDIMHIAAQLIAERGPDALSLRDIARRADVSHAAPAHHFGDRRGLFTALSVEGFTLLAETLAESVSAARFDRTALAYVRFAVSHPGHYAVMFRPDLIDSTEDLIAARENAAAQLDAGLDTVPDHRVTVDIGDARRAAWALVHGLSSLWLSGAFGDADLEPAVRAAAHQLFTPSGSEQ</sequence>
<comment type="caution">
    <text evidence="6">The sequence shown here is derived from an EMBL/GenBank/DDBJ whole genome shotgun (WGS) entry which is preliminary data.</text>
</comment>
<dbReference type="Pfam" id="PF13305">
    <property type="entry name" value="TetR_C_33"/>
    <property type="match status" value="1"/>
</dbReference>
<evidence type="ECO:0000313" key="6">
    <source>
        <dbReference type="EMBL" id="HJC84796.1"/>
    </source>
</evidence>
<dbReference type="Proteomes" id="UP000823858">
    <property type="component" value="Unassembled WGS sequence"/>
</dbReference>
<dbReference type="GO" id="GO:0003700">
    <property type="term" value="F:DNA-binding transcription factor activity"/>
    <property type="evidence" value="ECO:0007669"/>
    <property type="project" value="TreeGrafter"/>
</dbReference>
<keyword evidence="1" id="KW-0805">Transcription regulation</keyword>
<dbReference type="SUPFAM" id="SSF46689">
    <property type="entry name" value="Homeodomain-like"/>
    <property type="match status" value="1"/>
</dbReference>
<dbReference type="InterPro" id="IPR025996">
    <property type="entry name" value="MT1864/Rv1816-like_C"/>
</dbReference>
<reference evidence="6" key="1">
    <citation type="journal article" date="2021" name="PeerJ">
        <title>Extensive microbial diversity within the chicken gut microbiome revealed by metagenomics and culture.</title>
        <authorList>
            <person name="Gilroy R."/>
            <person name="Ravi A."/>
            <person name="Getino M."/>
            <person name="Pursley I."/>
            <person name="Horton D.L."/>
            <person name="Alikhan N.F."/>
            <person name="Baker D."/>
            <person name="Gharbi K."/>
            <person name="Hall N."/>
            <person name="Watson M."/>
            <person name="Adriaenssens E.M."/>
            <person name="Foster-Nyarko E."/>
            <person name="Jarju S."/>
            <person name="Secka A."/>
            <person name="Antonio M."/>
            <person name="Oren A."/>
            <person name="Chaudhuri R.R."/>
            <person name="La Ragione R."/>
            <person name="Hildebrand F."/>
            <person name="Pallen M.J."/>
        </authorList>
    </citation>
    <scope>NUCLEOTIDE SEQUENCE</scope>
    <source>
        <strain evidence="6">ChiHjej13B12-4958</strain>
    </source>
</reference>
<dbReference type="PANTHER" id="PTHR30055:SF220">
    <property type="entry name" value="TETR-FAMILY REGULATORY PROTEIN"/>
    <property type="match status" value="1"/>
</dbReference>
<dbReference type="InterPro" id="IPR001647">
    <property type="entry name" value="HTH_TetR"/>
</dbReference>
<keyword evidence="3" id="KW-0804">Transcription</keyword>
<dbReference type="InterPro" id="IPR050109">
    <property type="entry name" value="HTH-type_TetR-like_transc_reg"/>
</dbReference>
<dbReference type="PROSITE" id="PS50977">
    <property type="entry name" value="HTH_TETR_2"/>
    <property type="match status" value="1"/>
</dbReference>
<dbReference type="InterPro" id="IPR036271">
    <property type="entry name" value="Tet_transcr_reg_TetR-rel_C_sf"/>
</dbReference>
<dbReference type="GO" id="GO:0000976">
    <property type="term" value="F:transcription cis-regulatory region binding"/>
    <property type="evidence" value="ECO:0007669"/>
    <property type="project" value="TreeGrafter"/>
</dbReference>
<protein>
    <submittedName>
        <fullName evidence="6">TetR/AcrR family transcriptional regulator</fullName>
    </submittedName>
</protein>
<evidence type="ECO:0000256" key="2">
    <source>
        <dbReference type="ARBA" id="ARBA00023125"/>
    </source>
</evidence>
<evidence type="ECO:0000256" key="4">
    <source>
        <dbReference type="PROSITE-ProRule" id="PRU00335"/>
    </source>
</evidence>
<name>A0A9D2QC26_9CORY</name>
<feature type="DNA-binding region" description="H-T-H motif" evidence="4">
    <location>
        <begin position="31"/>
        <end position="50"/>
    </location>
</feature>
<proteinExistence type="predicted"/>
<evidence type="ECO:0000256" key="1">
    <source>
        <dbReference type="ARBA" id="ARBA00023015"/>
    </source>
</evidence>
<keyword evidence="2 4" id="KW-0238">DNA-binding</keyword>
<dbReference type="EMBL" id="DWVP01000009">
    <property type="protein sequence ID" value="HJC84796.1"/>
    <property type="molecule type" value="Genomic_DNA"/>
</dbReference>
<dbReference type="SUPFAM" id="SSF48498">
    <property type="entry name" value="Tetracyclin repressor-like, C-terminal domain"/>
    <property type="match status" value="1"/>
</dbReference>
<evidence type="ECO:0000256" key="3">
    <source>
        <dbReference type="ARBA" id="ARBA00023163"/>
    </source>
</evidence>
<dbReference type="InterPro" id="IPR009057">
    <property type="entry name" value="Homeodomain-like_sf"/>
</dbReference>
<organism evidence="6 7">
    <name type="scientific">Candidatus Corynebacterium faecigallinarum</name>
    <dbReference type="NCBI Taxonomy" id="2838528"/>
    <lineage>
        <taxon>Bacteria</taxon>
        <taxon>Bacillati</taxon>
        <taxon>Actinomycetota</taxon>
        <taxon>Actinomycetes</taxon>
        <taxon>Mycobacteriales</taxon>
        <taxon>Corynebacteriaceae</taxon>
        <taxon>Corynebacterium</taxon>
    </lineage>
</organism>
<evidence type="ECO:0000259" key="5">
    <source>
        <dbReference type="PROSITE" id="PS50977"/>
    </source>
</evidence>
<gene>
    <name evidence="6" type="ORF">H9751_04480</name>
</gene>
<feature type="domain" description="HTH tetR-type" evidence="5">
    <location>
        <begin position="8"/>
        <end position="68"/>
    </location>
</feature>
<evidence type="ECO:0000313" key="7">
    <source>
        <dbReference type="Proteomes" id="UP000823858"/>
    </source>
</evidence>
<dbReference type="Gene3D" id="1.10.357.10">
    <property type="entry name" value="Tetracycline Repressor, domain 2"/>
    <property type="match status" value="1"/>
</dbReference>
<accession>A0A9D2QC26</accession>
<dbReference type="PANTHER" id="PTHR30055">
    <property type="entry name" value="HTH-TYPE TRANSCRIPTIONAL REGULATOR RUTR"/>
    <property type="match status" value="1"/>
</dbReference>
<reference evidence="6" key="2">
    <citation type="submission" date="2021-04" db="EMBL/GenBank/DDBJ databases">
        <authorList>
            <person name="Gilroy R."/>
        </authorList>
    </citation>
    <scope>NUCLEOTIDE SEQUENCE</scope>
    <source>
        <strain evidence="6">ChiHjej13B12-4958</strain>
    </source>
</reference>
<dbReference type="AlphaFoldDB" id="A0A9D2QC26"/>
<dbReference type="Pfam" id="PF00440">
    <property type="entry name" value="TetR_N"/>
    <property type="match status" value="1"/>
</dbReference>